<comment type="similarity">
    <text evidence="1 11">Belongs to the glycosyl hydrolase 28 family.</text>
</comment>
<keyword evidence="3" id="KW-0732">Signal</keyword>
<dbReference type="InterPro" id="IPR012334">
    <property type="entry name" value="Pectin_lyas_fold"/>
</dbReference>
<evidence type="ECO:0000256" key="9">
    <source>
        <dbReference type="ARBA" id="ARBA00034074"/>
    </source>
</evidence>
<keyword evidence="13" id="KW-1185">Reference proteome</keyword>
<evidence type="ECO:0000256" key="11">
    <source>
        <dbReference type="RuleBase" id="RU361169"/>
    </source>
</evidence>
<comment type="caution">
    <text evidence="12">The sequence shown here is derived from an EMBL/GenBank/DDBJ whole genome shotgun (WGS) entry which is preliminary data.</text>
</comment>
<keyword evidence="4" id="KW-0677">Repeat</keyword>
<dbReference type="SMART" id="SM00710">
    <property type="entry name" value="PbH1"/>
    <property type="match status" value="6"/>
</dbReference>
<keyword evidence="7 11" id="KW-0326">Glycosidase</keyword>
<dbReference type="PROSITE" id="PS00502">
    <property type="entry name" value="POLYGALACTURONASE"/>
    <property type="match status" value="1"/>
</dbReference>
<dbReference type="GO" id="GO:0004650">
    <property type="term" value="F:polygalacturonase activity"/>
    <property type="evidence" value="ECO:0007669"/>
    <property type="project" value="UniProtKB-EC"/>
</dbReference>
<sequence>MLRLKHSASLRCFQSFISYIMFKHAFRQFVFTAAVLALVSAIPTGELEERASCTISSVSTASSISSCSSVTISAFTVPSGSTLTLSPKSGATITMAGDITFAKTSSDGPLFTIDGDDVTFNGAGYSFDGNGAEYWDGEGTNGGVDKPHPFLKFKGSGTYSDFTVLNSPAQAVSIGNSDGLVFDSITVDNSDGDTDDLGHNTDGFDVSADDVTIQNSVVKNQDDCIAINDGSNIIFKNNKCSGGHGISIGSIASSKSVTDVTISGNTVTDSMYGFRIKVQASATSASVSGITYSGNTLTGIDEYGVLITQSYPSNEGTPGTGGPISDVNFSGSTTSITVGSSAKRLAVDCGACSGTWDFSKLKITGGSAGTVDSDDATISGGTY</sequence>
<keyword evidence="6" id="KW-1015">Disulfide bond</keyword>
<dbReference type="GO" id="GO:0071555">
    <property type="term" value="P:cell wall organization"/>
    <property type="evidence" value="ECO:0007669"/>
    <property type="project" value="UniProtKB-KW"/>
</dbReference>
<evidence type="ECO:0000256" key="1">
    <source>
        <dbReference type="ARBA" id="ARBA00008834"/>
    </source>
</evidence>
<proteinExistence type="inferred from homology"/>
<dbReference type="PANTHER" id="PTHR31884:SF1">
    <property type="entry name" value="POLYGALACTURONASE"/>
    <property type="match status" value="1"/>
</dbReference>
<comment type="catalytic activity">
    <reaction evidence="9">
        <text>(1,4-alpha-D-galacturonosyl)n+m + H2O = (1,4-alpha-D-galacturonosyl)n + (1,4-alpha-D-galacturonosyl)m.</text>
        <dbReference type="EC" id="3.2.1.15"/>
    </reaction>
</comment>
<accession>A0AA39MQ04</accession>
<dbReference type="InterPro" id="IPR050434">
    <property type="entry name" value="Glycosyl_hydrlase_28"/>
</dbReference>
<dbReference type="EMBL" id="JAUEPT010000026">
    <property type="protein sequence ID" value="KAK0442397.1"/>
    <property type="molecule type" value="Genomic_DNA"/>
</dbReference>
<evidence type="ECO:0000313" key="12">
    <source>
        <dbReference type="EMBL" id="KAK0442397.1"/>
    </source>
</evidence>
<dbReference type="InterPro" id="IPR006626">
    <property type="entry name" value="PbH1"/>
</dbReference>
<protein>
    <recommendedName>
        <fullName evidence="2">endo-polygalacturonase</fullName>
        <ecNumber evidence="2">3.2.1.15</ecNumber>
    </recommendedName>
</protein>
<dbReference type="InterPro" id="IPR011050">
    <property type="entry name" value="Pectin_lyase_fold/virulence"/>
</dbReference>
<dbReference type="GO" id="GO:0045490">
    <property type="term" value="P:pectin catabolic process"/>
    <property type="evidence" value="ECO:0007669"/>
    <property type="project" value="UniProtKB-ARBA"/>
</dbReference>
<dbReference type="Gene3D" id="2.160.20.10">
    <property type="entry name" value="Single-stranded right-handed beta-helix, Pectin lyase-like"/>
    <property type="match status" value="1"/>
</dbReference>
<evidence type="ECO:0000256" key="10">
    <source>
        <dbReference type="PROSITE-ProRule" id="PRU10052"/>
    </source>
</evidence>
<evidence type="ECO:0000256" key="7">
    <source>
        <dbReference type="ARBA" id="ARBA00023295"/>
    </source>
</evidence>
<evidence type="ECO:0000313" key="13">
    <source>
        <dbReference type="Proteomes" id="UP001175226"/>
    </source>
</evidence>
<dbReference type="Proteomes" id="UP001175226">
    <property type="component" value="Unassembled WGS sequence"/>
</dbReference>
<dbReference type="GO" id="GO:0005576">
    <property type="term" value="C:extracellular region"/>
    <property type="evidence" value="ECO:0007669"/>
    <property type="project" value="TreeGrafter"/>
</dbReference>
<organism evidence="12 13">
    <name type="scientific">Armillaria borealis</name>
    <dbReference type="NCBI Taxonomy" id="47425"/>
    <lineage>
        <taxon>Eukaryota</taxon>
        <taxon>Fungi</taxon>
        <taxon>Dikarya</taxon>
        <taxon>Basidiomycota</taxon>
        <taxon>Agaricomycotina</taxon>
        <taxon>Agaricomycetes</taxon>
        <taxon>Agaricomycetidae</taxon>
        <taxon>Agaricales</taxon>
        <taxon>Marasmiineae</taxon>
        <taxon>Physalacriaceae</taxon>
        <taxon>Armillaria</taxon>
    </lineage>
</organism>
<evidence type="ECO:0000256" key="5">
    <source>
        <dbReference type="ARBA" id="ARBA00022801"/>
    </source>
</evidence>
<evidence type="ECO:0000256" key="4">
    <source>
        <dbReference type="ARBA" id="ARBA00022737"/>
    </source>
</evidence>
<keyword evidence="5 11" id="KW-0378">Hydrolase</keyword>
<dbReference type="Pfam" id="PF00295">
    <property type="entry name" value="Glyco_hydro_28"/>
    <property type="match status" value="1"/>
</dbReference>
<dbReference type="PANTHER" id="PTHR31884">
    <property type="entry name" value="POLYGALACTURONASE"/>
    <property type="match status" value="1"/>
</dbReference>
<evidence type="ECO:0000256" key="3">
    <source>
        <dbReference type="ARBA" id="ARBA00022729"/>
    </source>
</evidence>
<dbReference type="AlphaFoldDB" id="A0AA39MQ04"/>
<dbReference type="EC" id="3.2.1.15" evidence="2"/>
<feature type="active site" evidence="10">
    <location>
        <position position="244"/>
    </location>
</feature>
<name>A0AA39MQ04_9AGAR</name>
<gene>
    <name evidence="12" type="ORF">EV421DRAFT_2035872</name>
</gene>
<evidence type="ECO:0000256" key="8">
    <source>
        <dbReference type="ARBA" id="ARBA00023316"/>
    </source>
</evidence>
<dbReference type="InterPro" id="IPR000743">
    <property type="entry name" value="Glyco_hydro_28"/>
</dbReference>
<keyword evidence="8" id="KW-0961">Cell wall biogenesis/degradation</keyword>
<evidence type="ECO:0000256" key="6">
    <source>
        <dbReference type="ARBA" id="ARBA00023157"/>
    </source>
</evidence>
<dbReference type="SUPFAM" id="SSF51126">
    <property type="entry name" value="Pectin lyase-like"/>
    <property type="match status" value="1"/>
</dbReference>
<reference evidence="12" key="1">
    <citation type="submission" date="2023-06" db="EMBL/GenBank/DDBJ databases">
        <authorList>
            <consortium name="Lawrence Berkeley National Laboratory"/>
            <person name="Ahrendt S."/>
            <person name="Sahu N."/>
            <person name="Indic B."/>
            <person name="Wong-Bajracharya J."/>
            <person name="Merenyi Z."/>
            <person name="Ke H.-M."/>
            <person name="Monk M."/>
            <person name="Kocsube S."/>
            <person name="Drula E."/>
            <person name="Lipzen A."/>
            <person name="Balint B."/>
            <person name="Henrissat B."/>
            <person name="Andreopoulos B."/>
            <person name="Martin F.M."/>
            <person name="Harder C.B."/>
            <person name="Rigling D."/>
            <person name="Ford K.L."/>
            <person name="Foster G.D."/>
            <person name="Pangilinan J."/>
            <person name="Papanicolaou A."/>
            <person name="Barry K."/>
            <person name="LaButti K."/>
            <person name="Viragh M."/>
            <person name="Koriabine M."/>
            <person name="Yan M."/>
            <person name="Riley R."/>
            <person name="Champramary S."/>
            <person name="Plett K.L."/>
            <person name="Tsai I.J."/>
            <person name="Slot J."/>
            <person name="Sipos G."/>
            <person name="Plett J."/>
            <person name="Nagy L.G."/>
            <person name="Grigoriev I.V."/>
        </authorList>
    </citation>
    <scope>NUCLEOTIDE SEQUENCE</scope>
    <source>
        <strain evidence="12">FPL87.14</strain>
    </source>
</reference>
<evidence type="ECO:0000256" key="2">
    <source>
        <dbReference type="ARBA" id="ARBA00012736"/>
    </source>
</evidence>